<dbReference type="InterPro" id="IPR017938">
    <property type="entry name" value="Riboflavin_synthase-like_b-brl"/>
</dbReference>
<sequence length="77" mass="8772">MGIIESLAKRFSRKAIVVNKQQITAQTYHISIKLQDSKALSYKPGEFLRLMVGLDQPAKLSEMLRTYSVWNYDAGSH</sequence>
<dbReference type="RefSeq" id="WP_155704267.1">
    <property type="nucleotide sequence ID" value="NZ_CP034235.1"/>
</dbReference>
<gene>
    <name evidence="1" type="ORF">EHS13_31925</name>
</gene>
<name>A0A6B8RVJ9_9BACL</name>
<dbReference type="Gene3D" id="2.40.30.10">
    <property type="entry name" value="Translation factors"/>
    <property type="match status" value="1"/>
</dbReference>
<evidence type="ECO:0000313" key="1">
    <source>
        <dbReference type="EMBL" id="QGQ99158.1"/>
    </source>
</evidence>
<evidence type="ECO:0000313" key="2">
    <source>
        <dbReference type="Proteomes" id="UP000426246"/>
    </source>
</evidence>
<dbReference type="OrthoDB" id="3745257at2"/>
<dbReference type="KEGG" id="ppsc:EHS13_31925"/>
<dbReference type="SUPFAM" id="SSF63380">
    <property type="entry name" value="Riboflavin synthase domain-like"/>
    <property type="match status" value="1"/>
</dbReference>
<reference evidence="2" key="1">
    <citation type="submission" date="2018-11" db="EMBL/GenBank/DDBJ databases">
        <title>Complete genome sequence of Paenibacillus sp. ML311-T8.</title>
        <authorList>
            <person name="Nam Y.-D."/>
            <person name="Kang J."/>
            <person name="Chung W.-H."/>
            <person name="Park Y.S."/>
        </authorList>
    </citation>
    <scope>NUCLEOTIDE SEQUENCE [LARGE SCALE GENOMIC DNA]</scope>
    <source>
        <strain evidence="2">ML311-T8</strain>
    </source>
</reference>
<accession>A0A6B8RVJ9</accession>
<dbReference type="AlphaFoldDB" id="A0A6B8RVJ9"/>
<proteinExistence type="predicted"/>
<protein>
    <recommendedName>
        <fullName evidence="3">FAD-binding FR-type domain-containing protein</fullName>
    </recommendedName>
</protein>
<keyword evidence="2" id="KW-1185">Reference proteome</keyword>
<dbReference type="EMBL" id="CP034235">
    <property type="protein sequence ID" value="QGQ99158.1"/>
    <property type="molecule type" value="Genomic_DNA"/>
</dbReference>
<evidence type="ECO:0008006" key="3">
    <source>
        <dbReference type="Google" id="ProtNLM"/>
    </source>
</evidence>
<organism evidence="1 2">
    <name type="scientific">Paenibacillus psychroresistens</name>
    <dbReference type="NCBI Taxonomy" id="1778678"/>
    <lineage>
        <taxon>Bacteria</taxon>
        <taxon>Bacillati</taxon>
        <taxon>Bacillota</taxon>
        <taxon>Bacilli</taxon>
        <taxon>Bacillales</taxon>
        <taxon>Paenibacillaceae</taxon>
        <taxon>Paenibacillus</taxon>
    </lineage>
</organism>
<dbReference type="Proteomes" id="UP000426246">
    <property type="component" value="Chromosome"/>
</dbReference>